<dbReference type="HAMAP" id="MF_00152">
    <property type="entry name" value="Nfo"/>
    <property type="match status" value="1"/>
</dbReference>
<evidence type="ECO:0000313" key="10">
    <source>
        <dbReference type="EMBL" id="CAG8588163.1"/>
    </source>
</evidence>
<dbReference type="GO" id="GO:0008081">
    <property type="term" value="F:phosphoric diester hydrolase activity"/>
    <property type="evidence" value="ECO:0007669"/>
    <property type="project" value="TreeGrafter"/>
</dbReference>
<keyword evidence="4" id="KW-0479">Metal-binding</keyword>
<comment type="similarity">
    <text evidence="2">Belongs to the AP endonuclease 2 family.</text>
</comment>
<evidence type="ECO:0000256" key="3">
    <source>
        <dbReference type="ARBA" id="ARBA00021759"/>
    </source>
</evidence>
<dbReference type="InterPro" id="IPR036237">
    <property type="entry name" value="Xyl_isomerase-like_sf"/>
</dbReference>
<keyword evidence="5" id="KW-0227">DNA damage</keyword>
<dbReference type="InterPro" id="IPR013022">
    <property type="entry name" value="Xyl_isomerase-like_TIM-brl"/>
</dbReference>
<dbReference type="GO" id="GO:0003677">
    <property type="term" value="F:DNA binding"/>
    <property type="evidence" value="ECO:0007669"/>
    <property type="project" value="InterPro"/>
</dbReference>
<dbReference type="InterPro" id="IPR001719">
    <property type="entry name" value="AP_endonuc_2"/>
</dbReference>
<evidence type="ECO:0000256" key="8">
    <source>
        <dbReference type="ARBA" id="ARBA00023204"/>
    </source>
</evidence>
<gene>
    <name evidence="10" type="ORF">PBRASI_LOCUS6982</name>
</gene>
<dbReference type="SUPFAM" id="SSF51658">
    <property type="entry name" value="Xylose isomerase-like"/>
    <property type="match status" value="1"/>
</dbReference>
<dbReference type="GO" id="GO:0005634">
    <property type="term" value="C:nucleus"/>
    <property type="evidence" value="ECO:0007669"/>
    <property type="project" value="TreeGrafter"/>
</dbReference>
<proteinExistence type="inferred from homology"/>
<evidence type="ECO:0000256" key="6">
    <source>
        <dbReference type="ARBA" id="ARBA00022801"/>
    </source>
</evidence>
<dbReference type="Proteomes" id="UP000789739">
    <property type="component" value="Unassembled WGS sequence"/>
</dbReference>
<evidence type="ECO:0000256" key="4">
    <source>
        <dbReference type="ARBA" id="ARBA00022723"/>
    </source>
</evidence>
<evidence type="ECO:0000256" key="2">
    <source>
        <dbReference type="ARBA" id="ARBA00005340"/>
    </source>
</evidence>
<dbReference type="NCBIfam" id="NF002199">
    <property type="entry name" value="PRK01060.1-4"/>
    <property type="match status" value="1"/>
</dbReference>
<dbReference type="SMART" id="SM00518">
    <property type="entry name" value="AP2Ec"/>
    <property type="match status" value="1"/>
</dbReference>
<comment type="caution">
    <text evidence="10">The sequence shown here is derived from an EMBL/GenBank/DDBJ whole genome shotgun (WGS) entry which is preliminary data.</text>
</comment>
<dbReference type="PROSITE" id="PS51432">
    <property type="entry name" value="AP_NUCLEASE_F2_4"/>
    <property type="match status" value="1"/>
</dbReference>
<evidence type="ECO:0000256" key="1">
    <source>
        <dbReference type="ARBA" id="ARBA00001947"/>
    </source>
</evidence>
<dbReference type="PANTHER" id="PTHR21445">
    <property type="entry name" value="ENDONUCLEASE IV ENDODEOXYRIBONUCLEASE IV"/>
    <property type="match status" value="1"/>
</dbReference>
<dbReference type="EMBL" id="CAJVPI010001002">
    <property type="protein sequence ID" value="CAG8588163.1"/>
    <property type="molecule type" value="Genomic_DNA"/>
</dbReference>
<dbReference type="NCBIfam" id="TIGR00587">
    <property type="entry name" value="nfo"/>
    <property type="match status" value="1"/>
</dbReference>
<evidence type="ECO:0000256" key="5">
    <source>
        <dbReference type="ARBA" id="ARBA00022763"/>
    </source>
</evidence>
<dbReference type="AlphaFoldDB" id="A0A9N9G8B1"/>
<dbReference type="PANTHER" id="PTHR21445:SF0">
    <property type="entry name" value="APURINIC-APYRIMIDINIC ENDONUCLEASE"/>
    <property type="match status" value="1"/>
</dbReference>
<dbReference type="Pfam" id="PF01261">
    <property type="entry name" value="AP_endonuc_2"/>
    <property type="match status" value="1"/>
</dbReference>
<keyword evidence="11" id="KW-1185">Reference proteome</keyword>
<reference evidence="10" key="1">
    <citation type="submission" date="2021-06" db="EMBL/GenBank/DDBJ databases">
        <authorList>
            <person name="Kallberg Y."/>
            <person name="Tangrot J."/>
            <person name="Rosling A."/>
        </authorList>
    </citation>
    <scope>NUCLEOTIDE SEQUENCE</scope>
    <source>
        <strain evidence="10">BR232B</strain>
    </source>
</reference>
<dbReference type="GO" id="GO:0006284">
    <property type="term" value="P:base-excision repair"/>
    <property type="evidence" value="ECO:0007669"/>
    <property type="project" value="TreeGrafter"/>
</dbReference>
<keyword evidence="8" id="KW-0234">DNA repair</keyword>
<keyword evidence="7" id="KW-0862">Zinc</keyword>
<accession>A0A9N9G8B1</accession>
<dbReference type="CDD" id="cd00019">
    <property type="entry name" value="AP2Ec"/>
    <property type="match status" value="1"/>
</dbReference>
<dbReference type="OrthoDB" id="7663182at2759"/>
<protein>
    <recommendedName>
        <fullName evidence="3">Apurinic-apyrimidinic endonuclease 1</fullName>
    </recommendedName>
</protein>
<evidence type="ECO:0000313" key="11">
    <source>
        <dbReference type="Proteomes" id="UP000789739"/>
    </source>
</evidence>
<dbReference type="GO" id="GO:0008270">
    <property type="term" value="F:zinc ion binding"/>
    <property type="evidence" value="ECO:0007669"/>
    <property type="project" value="InterPro"/>
</dbReference>
<sequence length="374" mass="41312">MSNTRSLARLSAVSELTETTVSAQEPDMRERANEVDAKIKAKTQDETVVVDTRVTKSTMKKTEKVTEMTATFATRRTNVTKLLGAHVSISGGVHNAVNNSLQIGANAFAIYLRDRNKRKWDRAPLTADQIASFQSACKEHNYPAHCILPHGSYMFNLANPDAQRRERSYESFLDDIKRCEDLGLLLYNFHPGSTVGECTIEQSIGHIADCINRVHRETSTVAGAGSSGKIVGSTFEELGAIIAKVIDKNRVGVCIDTCHAFAAGYDLRTKSAYEKTMTELFKHINPKYLRGMHLNDSQTELGSNRDSHANIGKGHIGLEAFRLIMNDHRLDNIPLVLETPVGSGPGDVHAQEIELLYNLVGKKEDDVSMLDLNL</sequence>
<dbReference type="FunFam" id="3.20.20.150:FF:000001">
    <property type="entry name" value="Probable endonuclease 4"/>
    <property type="match status" value="1"/>
</dbReference>
<dbReference type="GO" id="GO:0005739">
    <property type="term" value="C:mitochondrion"/>
    <property type="evidence" value="ECO:0007669"/>
    <property type="project" value="TreeGrafter"/>
</dbReference>
<evidence type="ECO:0000256" key="7">
    <source>
        <dbReference type="ARBA" id="ARBA00022833"/>
    </source>
</evidence>
<dbReference type="GO" id="GO:0003906">
    <property type="term" value="F:DNA-(apurinic or apyrimidinic site) endonuclease activity"/>
    <property type="evidence" value="ECO:0007669"/>
    <property type="project" value="TreeGrafter"/>
</dbReference>
<organism evidence="10 11">
    <name type="scientific">Paraglomus brasilianum</name>
    <dbReference type="NCBI Taxonomy" id="144538"/>
    <lineage>
        <taxon>Eukaryota</taxon>
        <taxon>Fungi</taxon>
        <taxon>Fungi incertae sedis</taxon>
        <taxon>Mucoromycota</taxon>
        <taxon>Glomeromycotina</taxon>
        <taxon>Glomeromycetes</taxon>
        <taxon>Paraglomerales</taxon>
        <taxon>Paraglomeraceae</taxon>
        <taxon>Paraglomus</taxon>
    </lineage>
</organism>
<dbReference type="Gene3D" id="3.20.20.150">
    <property type="entry name" value="Divalent-metal-dependent TIM barrel enzymes"/>
    <property type="match status" value="1"/>
</dbReference>
<evidence type="ECO:0000259" key="9">
    <source>
        <dbReference type="Pfam" id="PF01261"/>
    </source>
</evidence>
<dbReference type="PROSITE" id="PS00730">
    <property type="entry name" value="AP_NUCLEASE_F2_2"/>
    <property type="match status" value="1"/>
</dbReference>
<keyword evidence="6" id="KW-0378">Hydrolase</keyword>
<dbReference type="PROSITE" id="PS00731">
    <property type="entry name" value="AP_NUCLEASE_F2_3"/>
    <property type="match status" value="1"/>
</dbReference>
<comment type="cofactor">
    <cofactor evidence="1">
        <name>Zn(2+)</name>
        <dbReference type="ChEBI" id="CHEBI:29105"/>
    </cofactor>
</comment>
<dbReference type="InterPro" id="IPR018246">
    <property type="entry name" value="AP_endonuc_F2_Zn_BS"/>
</dbReference>
<feature type="domain" description="Xylose isomerase-like TIM barrel" evidence="9">
    <location>
        <begin position="102"/>
        <end position="358"/>
    </location>
</feature>
<name>A0A9N9G8B1_9GLOM</name>